<keyword evidence="9 10" id="KW-0961">Cell wall biogenesis/degradation</keyword>
<keyword evidence="1 10" id="KW-1003">Cell membrane</keyword>
<comment type="similarity">
    <text evidence="10">Belongs to the glycosyltransferase 28 family. MurG subfamily.</text>
</comment>
<feature type="binding site" evidence="10">
    <location>
        <position position="198"/>
    </location>
    <ligand>
        <name>UDP-N-acetyl-alpha-D-glucosamine</name>
        <dbReference type="ChEBI" id="CHEBI:57705"/>
    </ligand>
</feature>
<keyword evidence="4 10" id="KW-0808">Transferase</keyword>
<protein>
    <recommendedName>
        <fullName evidence="10">UDP-N-acetylglucosamine--N-acetylmuramyl-(pentapeptide) pyrophosphoryl-undecaprenol N-acetylglucosamine transferase</fullName>
        <ecNumber evidence="10">2.4.1.227</ecNumber>
    </recommendedName>
    <alternativeName>
        <fullName evidence="10">Undecaprenyl-PP-MurNAc-pentapeptide-UDPGlcNAc GlcNAc transferase</fullName>
    </alternativeName>
</protein>
<dbReference type="NCBIfam" id="TIGR01133">
    <property type="entry name" value="murG"/>
    <property type="match status" value="1"/>
</dbReference>
<evidence type="ECO:0000256" key="7">
    <source>
        <dbReference type="ARBA" id="ARBA00023136"/>
    </source>
</evidence>
<comment type="subcellular location">
    <subcellularLocation>
        <location evidence="10">Cell membrane</location>
        <topology evidence="10">Peripheral membrane protein</topology>
        <orientation evidence="10">Cytoplasmic side</orientation>
    </subcellularLocation>
</comment>
<dbReference type="SUPFAM" id="SSF53756">
    <property type="entry name" value="UDP-Glycosyltransferase/glycogen phosphorylase"/>
    <property type="match status" value="1"/>
</dbReference>
<evidence type="ECO:0000256" key="9">
    <source>
        <dbReference type="ARBA" id="ARBA00023316"/>
    </source>
</evidence>
<evidence type="ECO:0000256" key="3">
    <source>
        <dbReference type="ARBA" id="ARBA00022676"/>
    </source>
</evidence>
<organism evidence="13">
    <name type="scientific">Gracilinema caldarium</name>
    <dbReference type="NCBI Taxonomy" id="215591"/>
    <lineage>
        <taxon>Bacteria</taxon>
        <taxon>Pseudomonadati</taxon>
        <taxon>Spirochaetota</taxon>
        <taxon>Spirochaetia</taxon>
        <taxon>Spirochaetales</taxon>
        <taxon>Breznakiellaceae</taxon>
        <taxon>Gracilinema</taxon>
    </lineage>
</organism>
<comment type="catalytic activity">
    <reaction evidence="10">
        <text>di-trans,octa-cis-undecaprenyl diphospho-N-acetyl-alpha-D-muramoyl-L-alanyl-D-glutamyl-meso-2,6-diaminopimeloyl-D-alanyl-D-alanine + UDP-N-acetyl-alpha-D-glucosamine = di-trans,octa-cis-undecaprenyl diphospho-[N-acetyl-alpha-D-glucosaminyl-(1-&gt;4)]-N-acetyl-alpha-D-muramoyl-L-alanyl-D-glutamyl-meso-2,6-diaminopimeloyl-D-alanyl-D-alanine + UDP + H(+)</text>
        <dbReference type="Rhea" id="RHEA:31227"/>
        <dbReference type="ChEBI" id="CHEBI:15378"/>
        <dbReference type="ChEBI" id="CHEBI:57705"/>
        <dbReference type="ChEBI" id="CHEBI:58223"/>
        <dbReference type="ChEBI" id="CHEBI:61387"/>
        <dbReference type="ChEBI" id="CHEBI:61388"/>
        <dbReference type="EC" id="2.4.1.227"/>
    </reaction>
</comment>
<accession>A0A7C3EKS0</accession>
<evidence type="ECO:0000259" key="12">
    <source>
        <dbReference type="Pfam" id="PF04101"/>
    </source>
</evidence>
<name>A0A7C3EKS0_9SPIR</name>
<feature type="domain" description="Glycosyl transferase family 28 C-terminal" evidence="12">
    <location>
        <begin position="192"/>
        <end position="343"/>
    </location>
</feature>
<evidence type="ECO:0000256" key="4">
    <source>
        <dbReference type="ARBA" id="ARBA00022679"/>
    </source>
</evidence>
<dbReference type="GO" id="GO:0005886">
    <property type="term" value="C:plasma membrane"/>
    <property type="evidence" value="ECO:0007669"/>
    <property type="project" value="UniProtKB-SubCell"/>
</dbReference>
<feature type="binding site" evidence="10">
    <location>
        <position position="168"/>
    </location>
    <ligand>
        <name>UDP-N-acetyl-alpha-D-glucosamine</name>
        <dbReference type="ChEBI" id="CHEBI:57705"/>
    </ligand>
</feature>
<dbReference type="EC" id="2.4.1.227" evidence="10"/>
<dbReference type="PANTHER" id="PTHR21015:SF27">
    <property type="entry name" value="UDP-N-ACETYLGLUCOSAMINE--N-ACETYLMURAMYL-(PENTAPEPTIDE) PYROPHOSPHORYL-UNDECAPRENOL N-ACETYLGLUCOSAMINE TRANSFERASE"/>
    <property type="match status" value="1"/>
</dbReference>
<dbReference type="InterPro" id="IPR006009">
    <property type="entry name" value="GlcNAc_MurG"/>
</dbReference>
<dbReference type="Pfam" id="PF04101">
    <property type="entry name" value="Glyco_tran_28_C"/>
    <property type="match status" value="1"/>
</dbReference>
<dbReference type="CDD" id="cd03785">
    <property type="entry name" value="GT28_MurG"/>
    <property type="match status" value="1"/>
</dbReference>
<evidence type="ECO:0000259" key="11">
    <source>
        <dbReference type="Pfam" id="PF03033"/>
    </source>
</evidence>
<gene>
    <name evidence="10 13" type="primary">murG</name>
    <name evidence="13" type="ORF">ENS59_07940</name>
</gene>
<sequence>MNRIAFTGGGTGGHIYPGLAIARELQKQLPCEIIWIGNKDGMDRQIVEEAGIEFYGIPTGKFRRYFSLKNITDIFNIAGGFFTARSMLSSIKPDILFSKGGFVSVPPCMAAASLGIPVFSHESDYTPGLATKLNLPFSRRLFTAYGDTISMLKEKYRERSQAVGNPVRSAFYEADATLGRQFLGVSKDERILLVLGGSQGARQVNELVAASFPELAKTYVVVHQTGPNQEIGLPPSERYKPYPYIKDELPHVLAAAELVLGRSGAGTVWESATAGKPMILIPLAGSGTRGDQVVNARYFQKAGAAEVLLGAEAVPAKLIELVQALAQDEGRRLAMAAASKKLGEINAARYIAEEIVRFVSGGSQ</sequence>
<feature type="binding site" evidence="10">
    <location>
        <begin position="11"/>
        <end position="13"/>
    </location>
    <ligand>
        <name>UDP-N-acetyl-alpha-D-glucosamine</name>
        <dbReference type="ChEBI" id="CHEBI:57705"/>
    </ligand>
</feature>
<dbReference type="HAMAP" id="MF_00033">
    <property type="entry name" value="MurG"/>
    <property type="match status" value="1"/>
</dbReference>
<dbReference type="Gene3D" id="3.40.50.2000">
    <property type="entry name" value="Glycogen Phosphorylase B"/>
    <property type="match status" value="2"/>
</dbReference>
<comment type="caution">
    <text evidence="13">The sequence shown here is derived from an EMBL/GenBank/DDBJ whole genome shotgun (WGS) entry which is preliminary data.</text>
</comment>
<comment type="function">
    <text evidence="10">Cell wall formation. Catalyzes the transfer of a GlcNAc subunit on undecaprenyl-pyrophosphoryl-MurNAc-pentapeptide (lipid intermediate I) to form undecaprenyl-pyrophosphoryl-MurNAc-(pentapeptide)GlcNAc (lipid intermediate II).</text>
</comment>
<dbReference type="GO" id="GO:0009252">
    <property type="term" value="P:peptidoglycan biosynthetic process"/>
    <property type="evidence" value="ECO:0007669"/>
    <property type="project" value="UniProtKB-UniRule"/>
</dbReference>
<keyword evidence="6 10" id="KW-0573">Peptidoglycan synthesis</keyword>
<evidence type="ECO:0000256" key="2">
    <source>
        <dbReference type="ARBA" id="ARBA00022618"/>
    </source>
</evidence>
<dbReference type="InterPro" id="IPR004276">
    <property type="entry name" value="GlycoTrans_28_N"/>
</dbReference>
<dbReference type="InterPro" id="IPR007235">
    <property type="entry name" value="Glyco_trans_28_C"/>
</dbReference>
<proteinExistence type="inferred from homology"/>
<comment type="caution">
    <text evidence="10">Lacks conserved residue(s) required for the propagation of feature annotation.</text>
</comment>
<evidence type="ECO:0000256" key="6">
    <source>
        <dbReference type="ARBA" id="ARBA00022984"/>
    </source>
</evidence>
<evidence type="ECO:0000256" key="1">
    <source>
        <dbReference type="ARBA" id="ARBA00022475"/>
    </source>
</evidence>
<evidence type="ECO:0000313" key="13">
    <source>
        <dbReference type="EMBL" id="HFH29429.1"/>
    </source>
</evidence>
<dbReference type="AlphaFoldDB" id="A0A7C3EKS0"/>
<evidence type="ECO:0000256" key="10">
    <source>
        <dbReference type="HAMAP-Rule" id="MF_00033"/>
    </source>
</evidence>
<dbReference type="GO" id="GO:0050511">
    <property type="term" value="F:undecaprenyldiphospho-muramoylpentapeptide beta-N-acetylglucosaminyltransferase activity"/>
    <property type="evidence" value="ECO:0007669"/>
    <property type="project" value="UniProtKB-UniRule"/>
</dbReference>
<keyword evidence="3 10" id="KW-0328">Glycosyltransferase</keyword>
<keyword evidence="8 10" id="KW-0131">Cell cycle</keyword>
<keyword evidence="2 10" id="KW-0132">Cell division</keyword>
<evidence type="ECO:0000256" key="5">
    <source>
        <dbReference type="ARBA" id="ARBA00022960"/>
    </source>
</evidence>
<reference evidence="13" key="1">
    <citation type="journal article" date="2020" name="mSystems">
        <title>Genome- and Community-Level Interaction Insights into Carbon Utilization and Element Cycling Functions of Hydrothermarchaeota in Hydrothermal Sediment.</title>
        <authorList>
            <person name="Zhou Z."/>
            <person name="Liu Y."/>
            <person name="Xu W."/>
            <person name="Pan J."/>
            <person name="Luo Z.H."/>
            <person name="Li M."/>
        </authorList>
    </citation>
    <scope>NUCLEOTIDE SEQUENCE [LARGE SCALE GENOMIC DNA]</scope>
    <source>
        <strain evidence="13">SpSt-503</strain>
    </source>
</reference>
<dbReference type="UniPathway" id="UPA00219"/>
<feature type="binding site" evidence="10">
    <location>
        <position position="292"/>
    </location>
    <ligand>
        <name>UDP-N-acetyl-alpha-D-glucosamine</name>
        <dbReference type="ChEBI" id="CHEBI:57705"/>
    </ligand>
</feature>
<dbReference type="GO" id="GO:0005975">
    <property type="term" value="P:carbohydrate metabolic process"/>
    <property type="evidence" value="ECO:0007669"/>
    <property type="project" value="InterPro"/>
</dbReference>
<comment type="pathway">
    <text evidence="10">Cell wall biogenesis; peptidoglycan biosynthesis.</text>
</comment>
<keyword evidence="5 10" id="KW-0133">Cell shape</keyword>
<dbReference type="Pfam" id="PF03033">
    <property type="entry name" value="Glyco_transf_28"/>
    <property type="match status" value="1"/>
</dbReference>
<dbReference type="GO" id="GO:0051301">
    <property type="term" value="P:cell division"/>
    <property type="evidence" value="ECO:0007669"/>
    <property type="project" value="UniProtKB-KW"/>
</dbReference>
<dbReference type="EMBL" id="DSVL01000246">
    <property type="protein sequence ID" value="HFH29429.1"/>
    <property type="molecule type" value="Genomic_DNA"/>
</dbReference>
<dbReference type="PANTHER" id="PTHR21015">
    <property type="entry name" value="UDP-N-ACETYLGLUCOSAMINE--N-ACETYLMURAMYL-(PENTAPEPTIDE) PYROPHOSPHORYL-UNDECAPRENOL N-ACETYLGLUCOSAMINE TRANSFERASE 1"/>
    <property type="match status" value="1"/>
</dbReference>
<dbReference type="GO" id="GO:0008360">
    <property type="term" value="P:regulation of cell shape"/>
    <property type="evidence" value="ECO:0007669"/>
    <property type="project" value="UniProtKB-KW"/>
</dbReference>
<evidence type="ECO:0000256" key="8">
    <source>
        <dbReference type="ARBA" id="ARBA00023306"/>
    </source>
</evidence>
<keyword evidence="7 10" id="KW-0472">Membrane</keyword>
<dbReference type="GO" id="GO:0071555">
    <property type="term" value="P:cell wall organization"/>
    <property type="evidence" value="ECO:0007669"/>
    <property type="project" value="UniProtKB-KW"/>
</dbReference>
<feature type="domain" description="Glycosyltransferase family 28 N-terminal" evidence="11">
    <location>
        <begin position="4"/>
        <end position="140"/>
    </location>
</feature>